<dbReference type="Pfam" id="PF00098">
    <property type="entry name" value="zf-CCHC"/>
    <property type="match status" value="1"/>
</dbReference>
<dbReference type="AlphaFoldDB" id="A0A5N6NCK5"/>
<feature type="compositionally biased region" description="Gly residues" evidence="2">
    <location>
        <begin position="144"/>
        <end position="164"/>
    </location>
</feature>
<dbReference type="SMART" id="SM00343">
    <property type="entry name" value="ZnF_C2HC"/>
    <property type="match status" value="1"/>
</dbReference>
<evidence type="ECO:0000256" key="2">
    <source>
        <dbReference type="SAM" id="MobiDB-lite"/>
    </source>
</evidence>
<comment type="caution">
    <text evidence="4">The sequence shown here is derived from an EMBL/GenBank/DDBJ whole genome shotgun (WGS) entry which is preliminary data.</text>
</comment>
<feature type="domain" description="CCHC-type" evidence="3">
    <location>
        <begin position="458"/>
        <end position="473"/>
    </location>
</feature>
<dbReference type="EMBL" id="SZYD01000012">
    <property type="protein sequence ID" value="KAD4584678.1"/>
    <property type="molecule type" value="Genomic_DNA"/>
</dbReference>
<dbReference type="SUPFAM" id="SSF57756">
    <property type="entry name" value="Retrovirus zinc finger-like domains"/>
    <property type="match status" value="1"/>
</dbReference>
<dbReference type="Gene3D" id="4.10.60.10">
    <property type="entry name" value="Zinc finger, CCHC-type"/>
    <property type="match status" value="1"/>
</dbReference>
<dbReference type="OrthoDB" id="106784at2759"/>
<proteinExistence type="predicted"/>
<evidence type="ECO:0000259" key="3">
    <source>
        <dbReference type="PROSITE" id="PS50158"/>
    </source>
</evidence>
<feature type="compositionally biased region" description="Low complexity" evidence="2">
    <location>
        <begin position="371"/>
        <end position="383"/>
    </location>
</feature>
<gene>
    <name evidence="4" type="ORF">E3N88_22279</name>
</gene>
<keyword evidence="5" id="KW-1185">Reference proteome</keyword>
<dbReference type="InterPro" id="IPR001878">
    <property type="entry name" value="Znf_CCHC"/>
</dbReference>
<evidence type="ECO:0000313" key="4">
    <source>
        <dbReference type="EMBL" id="KAD4584678.1"/>
    </source>
</evidence>
<organism evidence="4 5">
    <name type="scientific">Mikania micrantha</name>
    <name type="common">bitter vine</name>
    <dbReference type="NCBI Taxonomy" id="192012"/>
    <lineage>
        <taxon>Eukaryota</taxon>
        <taxon>Viridiplantae</taxon>
        <taxon>Streptophyta</taxon>
        <taxon>Embryophyta</taxon>
        <taxon>Tracheophyta</taxon>
        <taxon>Spermatophyta</taxon>
        <taxon>Magnoliopsida</taxon>
        <taxon>eudicotyledons</taxon>
        <taxon>Gunneridae</taxon>
        <taxon>Pentapetalae</taxon>
        <taxon>asterids</taxon>
        <taxon>campanulids</taxon>
        <taxon>Asterales</taxon>
        <taxon>Asteraceae</taxon>
        <taxon>Asteroideae</taxon>
        <taxon>Heliantheae alliance</taxon>
        <taxon>Eupatorieae</taxon>
        <taxon>Mikania</taxon>
    </lineage>
</organism>
<feature type="region of interest" description="Disordered" evidence="2">
    <location>
        <begin position="346"/>
        <end position="415"/>
    </location>
</feature>
<dbReference type="InterPro" id="IPR036875">
    <property type="entry name" value="Znf_CCHC_sf"/>
</dbReference>
<keyword evidence="1" id="KW-0862">Zinc</keyword>
<dbReference type="InterPro" id="IPR005162">
    <property type="entry name" value="Retrotrans_gag_dom"/>
</dbReference>
<evidence type="ECO:0000313" key="5">
    <source>
        <dbReference type="Proteomes" id="UP000326396"/>
    </source>
</evidence>
<dbReference type="PANTHER" id="PTHR34482:SF56">
    <property type="entry name" value="RETROTRANSPOSON GAG DOMAIN, ASPARTIC PEPTIDASE DOMAIN PROTEIN-RELATED"/>
    <property type="match status" value="1"/>
</dbReference>
<dbReference type="PANTHER" id="PTHR34482">
    <property type="entry name" value="DNA DAMAGE-INDUCIBLE PROTEIN 1-LIKE"/>
    <property type="match status" value="1"/>
</dbReference>
<feature type="compositionally biased region" description="Basic and acidic residues" evidence="2">
    <location>
        <begin position="346"/>
        <end position="370"/>
    </location>
</feature>
<keyword evidence="1" id="KW-0863">Zinc-finger</keyword>
<accession>A0A5N6NCK5</accession>
<dbReference type="GO" id="GO:0008270">
    <property type="term" value="F:zinc ion binding"/>
    <property type="evidence" value="ECO:0007669"/>
    <property type="project" value="UniProtKB-KW"/>
</dbReference>
<name>A0A5N6NCK5_9ASTR</name>
<dbReference type="Proteomes" id="UP000326396">
    <property type="component" value="Linkage Group LG2"/>
</dbReference>
<protein>
    <recommendedName>
        <fullName evidence="3">CCHC-type domain-containing protein</fullName>
    </recommendedName>
</protein>
<dbReference type="PROSITE" id="PS50158">
    <property type="entry name" value="ZF_CCHC"/>
    <property type="match status" value="1"/>
</dbReference>
<feature type="region of interest" description="Disordered" evidence="2">
    <location>
        <begin position="138"/>
        <end position="164"/>
    </location>
</feature>
<dbReference type="Pfam" id="PF03732">
    <property type="entry name" value="Retrotrans_gag"/>
    <property type="match status" value="1"/>
</dbReference>
<reference evidence="4 5" key="1">
    <citation type="submission" date="2019-05" db="EMBL/GenBank/DDBJ databases">
        <title>Mikania micrantha, genome provides insights into the molecular mechanism of rapid growth.</title>
        <authorList>
            <person name="Liu B."/>
        </authorList>
    </citation>
    <scope>NUCLEOTIDE SEQUENCE [LARGE SCALE GENOMIC DNA]</scope>
    <source>
        <strain evidence="4">NLD-2019</strain>
        <tissue evidence="4">Leaf</tissue>
    </source>
</reference>
<sequence length="624" mass="69540">MDATVACRTMTNFGIGDDDPSQPHSYFSVYSFLKTPIVEAIQPILVRPTTTAKSTIEVWFVTILLASRLELSFHPLVLFESSTPRYASVQSAGLLHLPGQSINNAQLQTLVTNAVNTAISGILPNLMNQTAQTVIQQMQQHANGGNGPNQGGAGGGAVPNQGGAGVGAAPTGIHVWLERFQKQKPKSFSTAATPFEAQNWIAHIEKLFEVLGVDNAFKVRLATYKLEDDALGWWKTLKLARGGDQYAVTLPWEEFKELFYRQHFTAADRNEYLREYAAIRQGNEEHITEYKTRFTRLVSFLGTAVGSNEKQVEDFKWGVCDRDRKFILNLQFRDINEVVDAVKNLHNDHKDGNKRSDENRKRPRENDRDQSSSQSGRNQSSPPQDRRQRFDRNTNNQSRPWKNRNQNQKHASKQMVTAPIRAQPLNQQQTQQNRDAIPPCTSCGKLHKGVCRLAGGLCFRCGNAGHMIKDCPQRDPRADTGKNATKPARGGRVFALTTNEAADAPGTVSGTLRLCERDVYVLFDTGIGDDDPSQPHSYFSVYSFLKTPIVEAIQPILVRPTTTAKSTIEVWFVTILLASRLELSFHPLVLFESSTPRYASVQSAGLLHLPGQSISSYFQICVIR</sequence>
<keyword evidence="1" id="KW-0479">Metal-binding</keyword>
<evidence type="ECO:0000256" key="1">
    <source>
        <dbReference type="PROSITE-ProRule" id="PRU00047"/>
    </source>
</evidence>
<dbReference type="GO" id="GO:0003676">
    <property type="term" value="F:nucleic acid binding"/>
    <property type="evidence" value="ECO:0007669"/>
    <property type="project" value="InterPro"/>
</dbReference>
<feature type="compositionally biased region" description="Polar residues" evidence="2">
    <location>
        <begin position="393"/>
        <end position="409"/>
    </location>
</feature>